<reference evidence="16" key="1">
    <citation type="submission" date="2018-02" db="EMBL/GenBank/DDBJ databases">
        <authorList>
            <person name="Kim S.-K."/>
            <person name="Jung H.-I."/>
            <person name="Lee S.-W."/>
        </authorList>
    </citation>
    <scope>NUCLEOTIDE SEQUENCE</scope>
    <source>
        <strain evidence="16">SK3146</strain>
    </source>
</reference>
<keyword evidence="13 14" id="KW-0472">Membrane</keyword>
<evidence type="ECO:0000259" key="15">
    <source>
        <dbReference type="PROSITE" id="PS50109"/>
    </source>
</evidence>
<dbReference type="Pfam" id="PF02518">
    <property type="entry name" value="HATPase_c"/>
    <property type="match status" value="1"/>
</dbReference>
<keyword evidence="8" id="KW-0547">Nucleotide-binding</keyword>
<feature type="transmembrane region" description="Helical" evidence="14">
    <location>
        <begin position="44"/>
        <end position="64"/>
    </location>
</feature>
<dbReference type="Gene3D" id="3.30.565.10">
    <property type="entry name" value="Histidine kinase-like ATPase, C-terminal domain"/>
    <property type="match status" value="1"/>
</dbReference>
<evidence type="ECO:0000256" key="6">
    <source>
        <dbReference type="ARBA" id="ARBA00022679"/>
    </source>
</evidence>
<evidence type="ECO:0000256" key="9">
    <source>
        <dbReference type="ARBA" id="ARBA00022777"/>
    </source>
</evidence>
<evidence type="ECO:0000256" key="1">
    <source>
        <dbReference type="ARBA" id="ARBA00000085"/>
    </source>
</evidence>
<dbReference type="EC" id="2.7.13.3" evidence="3"/>
<evidence type="ECO:0000256" key="3">
    <source>
        <dbReference type="ARBA" id="ARBA00012438"/>
    </source>
</evidence>
<keyword evidence="4" id="KW-1003">Cell membrane</keyword>
<evidence type="ECO:0000256" key="7">
    <source>
        <dbReference type="ARBA" id="ARBA00022692"/>
    </source>
</evidence>
<protein>
    <recommendedName>
        <fullName evidence="3">histidine kinase</fullName>
        <ecNumber evidence="3">2.7.13.3</ecNumber>
    </recommendedName>
</protein>
<dbReference type="InterPro" id="IPR004358">
    <property type="entry name" value="Sig_transdc_His_kin-like_C"/>
</dbReference>
<dbReference type="EMBL" id="CP027059">
    <property type="protein sequence ID" value="UQZ84317.1"/>
    <property type="molecule type" value="Genomic_DNA"/>
</dbReference>
<evidence type="ECO:0000256" key="12">
    <source>
        <dbReference type="ARBA" id="ARBA00023012"/>
    </source>
</evidence>
<dbReference type="SUPFAM" id="SSF55874">
    <property type="entry name" value="ATPase domain of HSP90 chaperone/DNA topoisomerase II/histidine kinase"/>
    <property type="match status" value="1"/>
</dbReference>
<dbReference type="RefSeq" id="WP_249860094.1">
    <property type="nucleotide sequence ID" value="NZ_CP027059.1"/>
</dbReference>
<name>A0ABY4RQR2_9BACL</name>
<dbReference type="SMART" id="SM00387">
    <property type="entry name" value="HATPase_c"/>
    <property type="match status" value="1"/>
</dbReference>
<keyword evidence="11 14" id="KW-1133">Transmembrane helix</keyword>
<dbReference type="PANTHER" id="PTHR45453:SF2">
    <property type="entry name" value="HISTIDINE KINASE"/>
    <property type="match status" value="1"/>
</dbReference>
<dbReference type="PROSITE" id="PS50109">
    <property type="entry name" value="HIS_KIN"/>
    <property type="match status" value="1"/>
</dbReference>
<evidence type="ECO:0000313" key="16">
    <source>
        <dbReference type="EMBL" id="UQZ84317.1"/>
    </source>
</evidence>
<evidence type="ECO:0000256" key="11">
    <source>
        <dbReference type="ARBA" id="ARBA00022989"/>
    </source>
</evidence>
<dbReference type="CDD" id="cd00082">
    <property type="entry name" value="HisKA"/>
    <property type="match status" value="1"/>
</dbReference>
<feature type="transmembrane region" description="Helical" evidence="14">
    <location>
        <begin position="12"/>
        <end position="32"/>
    </location>
</feature>
<evidence type="ECO:0000256" key="2">
    <source>
        <dbReference type="ARBA" id="ARBA00004651"/>
    </source>
</evidence>
<accession>A0ABY4RQR2</accession>
<dbReference type="PANTHER" id="PTHR45453">
    <property type="entry name" value="PHOSPHATE REGULON SENSOR PROTEIN PHOR"/>
    <property type="match status" value="1"/>
</dbReference>
<dbReference type="PRINTS" id="PR00344">
    <property type="entry name" value="BCTRLSENSOR"/>
</dbReference>
<evidence type="ECO:0000256" key="8">
    <source>
        <dbReference type="ARBA" id="ARBA00022741"/>
    </source>
</evidence>
<dbReference type="Proteomes" id="UP001057134">
    <property type="component" value="Chromosome"/>
</dbReference>
<keyword evidence="5" id="KW-0597">Phosphoprotein</keyword>
<proteinExistence type="predicted"/>
<dbReference type="InterPro" id="IPR003661">
    <property type="entry name" value="HisK_dim/P_dom"/>
</dbReference>
<evidence type="ECO:0000256" key="14">
    <source>
        <dbReference type="SAM" id="Phobius"/>
    </source>
</evidence>
<keyword evidence="7 14" id="KW-0812">Transmembrane</keyword>
<feature type="domain" description="Histidine kinase" evidence="15">
    <location>
        <begin position="131"/>
        <end position="355"/>
    </location>
</feature>
<evidence type="ECO:0000256" key="4">
    <source>
        <dbReference type="ARBA" id="ARBA00022475"/>
    </source>
</evidence>
<keyword evidence="10" id="KW-0067">ATP-binding</keyword>
<evidence type="ECO:0000256" key="13">
    <source>
        <dbReference type="ARBA" id="ARBA00023136"/>
    </source>
</evidence>
<keyword evidence="12" id="KW-0902">Two-component regulatory system</keyword>
<organism evidence="16 17">
    <name type="scientific">Paenibacillus konkukensis</name>
    <dbReference type="NCBI Taxonomy" id="2020716"/>
    <lineage>
        <taxon>Bacteria</taxon>
        <taxon>Bacillati</taxon>
        <taxon>Bacillota</taxon>
        <taxon>Bacilli</taxon>
        <taxon>Bacillales</taxon>
        <taxon>Paenibacillaceae</taxon>
        <taxon>Paenibacillus</taxon>
    </lineage>
</organism>
<dbReference type="InterPro" id="IPR003594">
    <property type="entry name" value="HATPase_dom"/>
</dbReference>
<dbReference type="InterPro" id="IPR005467">
    <property type="entry name" value="His_kinase_dom"/>
</dbReference>
<comment type="subcellular location">
    <subcellularLocation>
        <location evidence="2">Cell membrane</location>
        <topology evidence="2">Multi-pass membrane protein</topology>
    </subcellularLocation>
</comment>
<evidence type="ECO:0000256" key="5">
    <source>
        <dbReference type="ARBA" id="ARBA00022553"/>
    </source>
</evidence>
<keyword evidence="9 16" id="KW-0418">Kinase</keyword>
<keyword evidence="17" id="KW-1185">Reference proteome</keyword>
<dbReference type="InterPro" id="IPR036890">
    <property type="entry name" value="HATPase_C_sf"/>
</dbReference>
<reference evidence="16" key="2">
    <citation type="journal article" date="2021" name="J Anim Sci Technol">
        <title>Complete genome sequence of Paenibacillus konkukensis sp. nov. SK3146 as a potential probiotic strain.</title>
        <authorList>
            <person name="Jung H.I."/>
            <person name="Park S."/>
            <person name="Niu K.M."/>
            <person name="Lee S.W."/>
            <person name="Kothari D."/>
            <person name="Yi K.J."/>
            <person name="Kim S.K."/>
        </authorList>
    </citation>
    <scope>NUCLEOTIDE SEQUENCE</scope>
    <source>
        <strain evidence="16">SK3146</strain>
    </source>
</reference>
<dbReference type="GO" id="GO:0004673">
    <property type="term" value="F:protein histidine kinase activity"/>
    <property type="evidence" value="ECO:0007669"/>
    <property type="project" value="UniProtKB-EC"/>
</dbReference>
<dbReference type="InterPro" id="IPR050351">
    <property type="entry name" value="BphY/WalK/GraS-like"/>
</dbReference>
<gene>
    <name evidence="16" type="primary">graS</name>
    <name evidence="16" type="ORF">SK3146_03563</name>
</gene>
<comment type="catalytic activity">
    <reaction evidence="1">
        <text>ATP + protein L-histidine = ADP + protein N-phospho-L-histidine.</text>
        <dbReference type="EC" id="2.7.13.3"/>
    </reaction>
</comment>
<evidence type="ECO:0000313" key="17">
    <source>
        <dbReference type="Proteomes" id="UP001057134"/>
    </source>
</evidence>
<sequence length="365" mass="41183">MSWRSFLLDRMAYVTVYIVNIVLVMVVMELALLPQGMSLRKGNMLYIAVLALAGVMIFLLIDYARQRAYFSTLKAIRGQSEPLDRLAGLPDGVTREQTMTMELLRQLYVGCEEKIAHYRRQQEHHNVFVRQWVHQMKTPVSVIDLLTQQSGTGESGTAEPVLRSIQEENDRLAHGLDMMLQTARLEKFAVDVHIHRVDLERVVREVINEHKRACIRHGVFPKLVVEEEARYVESDDKWLSVAVRQIVSNALKYSGAAGDRAGDGPAGKRLDITVAREDGDVCVRFSDNGIGIAEQDLPRVFDPFFTGENGRKVGESTGMGLYLVKELCDRLGHRVQIASKVGRGTTVTLRFPPAFVLHDVLKRPM</sequence>
<evidence type="ECO:0000256" key="10">
    <source>
        <dbReference type="ARBA" id="ARBA00022840"/>
    </source>
</evidence>
<keyword evidence="6 16" id="KW-0808">Transferase</keyword>